<proteinExistence type="predicted"/>
<evidence type="ECO:0000256" key="2">
    <source>
        <dbReference type="ARBA" id="ARBA00022679"/>
    </source>
</evidence>
<dbReference type="AlphaFoldDB" id="A6G1A8"/>
<evidence type="ECO:0000259" key="4">
    <source>
        <dbReference type="SMART" id="SM00563"/>
    </source>
</evidence>
<accession>A6G1A8</accession>
<keyword evidence="3 5" id="KW-0012">Acyltransferase</keyword>
<dbReference type="GO" id="GO:0006654">
    <property type="term" value="P:phosphatidic acid biosynthetic process"/>
    <property type="evidence" value="ECO:0007669"/>
    <property type="project" value="TreeGrafter"/>
</dbReference>
<dbReference type="PANTHER" id="PTHR10434:SF11">
    <property type="entry name" value="1-ACYL-SN-GLYCEROL-3-PHOSPHATE ACYLTRANSFERASE"/>
    <property type="match status" value="1"/>
</dbReference>
<dbReference type="EMBL" id="ABCS01000011">
    <property type="protein sequence ID" value="EDM80403.1"/>
    <property type="molecule type" value="Genomic_DNA"/>
</dbReference>
<name>A6G1A8_9BACT</name>
<sequence>MTRDDYIRKGVWKILWSLAVVFVIPWTRTKVRNWGRVPRRGGLLIVANHPSPWDPIAVPWASIRQVHNLGTDQLLRVPYFGWMMPYFSMIPFKKGMRDPEALKELKRRVDNGDAALIFAEGDRTWTGRSNPLKPGIGRMVKRLGVPVATVCVETGHMKWPRWAKYPRAVPLQLRVIDVTDYPEDMSPEAITADLATKISVDPEAIELPPRSFGFRLAHGLPSLLWACPHCFAVGALHVAKDDDDCIECGACSARWRVTLRCQIVGEGGGAEDMFIDKAASRLHEHFGELPIADRESFENDGIALVSEAMVERIHRGKVEAEALGVGLLELRHDRLRFTDERGLEHELEFHSVRAVLMQVGNRLQVRTDEENFQLTPTAHSTNMWKLFIDRHLHEYRSRDAS</sequence>
<dbReference type="SUPFAM" id="SSF69593">
    <property type="entry name" value="Glycerol-3-phosphate (1)-acyltransferase"/>
    <property type="match status" value="1"/>
</dbReference>
<dbReference type="CDD" id="cd07989">
    <property type="entry name" value="LPLAT_AGPAT-like"/>
    <property type="match status" value="1"/>
</dbReference>
<evidence type="ECO:0000256" key="3">
    <source>
        <dbReference type="ARBA" id="ARBA00023315"/>
    </source>
</evidence>
<dbReference type="SMART" id="SM00563">
    <property type="entry name" value="PlsC"/>
    <property type="match status" value="1"/>
</dbReference>
<comment type="caution">
    <text evidence="5">The sequence shown here is derived from an EMBL/GenBank/DDBJ whole genome shotgun (WGS) entry which is preliminary data.</text>
</comment>
<dbReference type="PANTHER" id="PTHR10434">
    <property type="entry name" value="1-ACYL-SN-GLYCEROL-3-PHOSPHATE ACYLTRANSFERASE"/>
    <property type="match status" value="1"/>
</dbReference>
<dbReference type="InterPro" id="IPR002123">
    <property type="entry name" value="Plipid/glycerol_acylTrfase"/>
</dbReference>
<evidence type="ECO:0000256" key="1">
    <source>
        <dbReference type="ARBA" id="ARBA00005189"/>
    </source>
</evidence>
<dbReference type="Proteomes" id="UP000005801">
    <property type="component" value="Unassembled WGS sequence"/>
</dbReference>
<dbReference type="STRING" id="391625.PPSIR1_11525"/>
<evidence type="ECO:0000313" key="6">
    <source>
        <dbReference type="Proteomes" id="UP000005801"/>
    </source>
</evidence>
<organism evidence="5 6">
    <name type="scientific">Plesiocystis pacifica SIR-1</name>
    <dbReference type="NCBI Taxonomy" id="391625"/>
    <lineage>
        <taxon>Bacteria</taxon>
        <taxon>Pseudomonadati</taxon>
        <taxon>Myxococcota</taxon>
        <taxon>Polyangia</taxon>
        <taxon>Nannocystales</taxon>
        <taxon>Nannocystaceae</taxon>
        <taxon>Plesiocystis</taxon>
    </lineage>
</organism>
<dbReference type="eggNOG" id="COG0204">
    <property type="taxonomic scope" value="Bacteria"/>
</dbReference>
<reference evidence="5 6" key="1">
    <citation type="submission" date="2007-06" db="EMBL/GenBank/DDBJ databases">
        <authorList>
            <person name="Shimkets L."/>
            <person name="Ferriera S."/>
            <person name="Johnson J."/>
            <person name="Kravitz S."/>
            <person name="Beeson K."/>
            <person name="Sutton G."/>
            <person name="Rogers Y.-H."/>
            <person name="Friedman R."/>
            <person name="Frazier M."/>
            <person name="Venter J.C."/>
        </authorList>
    </citation>
    <scope>NUCLEOTIDE SEQUENCE [LARGE SCALE GENOMIC DNA]</scope>
    <source>
        <strain evidence="5 6">SIR-1</strain>
    </source>
</reference>
<evidence type="ECO:0000313" key="5">
    <source>
        <dbReference type="EMBL" id="EDM80403.1"/>
    </source>
</evidence>
<protein>
    <submittedName>
        <fullName evidence="5">1-acyl-sn-glycerol-3-phosphate acyltransferase</fullName>
    </submittedName>
</protein>
<comment type="pathway">
    <text evidence="1">Lipid metabolism.</text>
</comment>
<keyword evidence="2 5" id="KW-0808">Transferase</keyword>
<dbReference type="GO" id="GO:0003841">
    <property type="term" value="F:1-acylglycerol-3-phosphate O-acyltransferase activity"/>
    <property type="evidence" value="ECO:0007669"/>
    <property type="project" value="TreeGrafter"/>
</dbReference>
<dbReference type="Pfam" id="PF01553">
    <property type="entry name" value="Acyltransferase"/>
    <property type="match status" value="1"/>
</dbReference>
<feature type="domain" description="Phospholipid/glycerol acyltransferase" evidence="4">
    <location>
        <begin position="43"/>
        <end position="152"/>
    </location>
</feature>
<keyword evidence="6" id="KW-1185">Reference proteome</keyword>
<gene>
    <name evidence="5" type="ORF">PPSIR1_11525</name>
</gene>